<protein>
    <submittedName>
        <fullName evidence="2">Uncharacterized protein</fullName>
    </submittedName>
</protein>
<dbReference type="Gene3D" id="1.10.2080.10">
    <property type="entry name" value="Insect odorant-binding protein A10/Ejaculatory bulb-specific protein 3"/>
    <property type="match status" value="1"/>
</dbReference>
<comment type="caution">
    <text evidence="2">The sequence shown here is derived from an EMBL/GenBank/DDBJ whole genome shotgun (WGS) entry which is preliminary data.</text>
</comment>
<reference evidence="2 3" key="1">
    <citation type="journal article" date="2023" name="Insect Mol. Biol.">
        <title>Genome sequencing provides insights into the evolution of gene families encoding plant cell wall-degrading enzymes in longhorned beetles.</title>
        <authorList>
            <person name="Shin N.R."/>
            <person name="Okamura Y."/>
            <person name="Kirsch R."/>
            <person name="Pauchet Y."/>
        </authorList>
    </citation>
    <scope>NUCLEOTIDE SEQUENCE [LARGE SCALE GENOMIC DNA]</scope>
    <source>
        <strain evidence="2">EAD_L_NR</strain>
    </source>
</reference>
<feature type="signal peptide" evidence="1">
    <location>
        <begin position="1"/>
        <end position="17"/>
    </location>
</feature>
<accession>A0AAV8WHS2</accession>
<dbReference type="Proteomes" id="UP001159042">
    <property type="component" value="Unassembled WGS sequence"/>
</dbReference>
<dbReference type="SUPFAM" id="SSF100910">
    <property type="entry name" value="Chemosensory protein Csp2"/>
    <property type="match status" value="1"/>
</dbReference>
<sequence>MQLALVLTVSFAVGCLCQDKYTTKYDNVDLDSILKNERLLKNYINCLLDKGKCSNDAAELKKDIPEALENECEKCSEKHKEGVRKVIKYLAENKKDYWNELIAKYDPEGKYRNKYEDLSKKEEVAV</sequence>
<dbReference type="AlphaFoldDB" id="A0AAV8WHS2"/>
<organism evidence="2 3">
    <name type="scientific">Exocentrus adspersus</name>
    <dbReference type="NCBI Taxonomy" id="1586481"/>
    <lineage>
        <taxon>Eukaryota</taxon>
        <taxon>Metazoa</taxon>
        <taxon>Ecdysozoa</taxon>
        <taxon>Arthropoda</taxon>
        <taxon>Hexapoda</taxon>
        <taxon>Insecta</taxon>
        <taxon>Pterygota</taxon>
        <taxon>Neoptera</taxon>
        <taxon>Endopterygota</taxon>
        <taxon>Coleoptera</taxon>
        <taxon>Polyphaga</taxon>
        <taxon>Cucujiformia</taxon>
        <taxon>Chrysomeloidea</taxon>
        <taxon>Cerambycidae</taxon>
        <taxon>Lamiinae</taxon>
        <taxon>Acanthocinini</taxon>
        <taxon>Exocentrus</taxon>
    </lineage>
</organism>
<dbReference type="Pfam" id="PF03392">
    <property type="entry name" value="OS-D"/>
    <property type="match status" value="1"/>
</dbReference>
<name>A0AAV8WHS2_9CUCU</name>
<evidence type="ECO:0000313" key="2">
    <source>
        <dbReference type="EMBL" id="KAJ8925791.1"/>
    </source>
</evidence>
<evidence type="ECO:0000256" key="1">
    <source>
        <dbReference type="SAM" id="SignalP"/>
    </source>
</evidence>
<feature type="chain" id="PRO_5043776371" evidence="1">
    <location>
        <begin position="18"/>
        <end position="126"/>
    </location>
</feature>
<keyword evidence="1" id="KW-0732">Signal</keyword>
<dbReference type="PANTHER" id="PTHR11257">
    <property type="entry name" value="CHEMOSENSORY PROTEIN-RELATED"/>
    <property type="match status" value="1"/>
</dbReference>
<gene>
    <name evidence="2" type="ORF">NQ315_009641</name>
</gene>
<proteinExistence type="predicted"/>
<dbReference type="EMBL" id="JANEYG010000001">
    <property type="protein sequence ID" value="KAJ8925791.1"/>
    <property type="molecule type" value="Genomic_DNA"/>
</dbReference>
<keyword evidence="3" id="KW-1185">Reference proteome</keyword>
<dbReference type="PANTHER" id="PTHR11257:SF12">
    <property type="entry name" value="EJACULATORY BULB-SPECIFIC PROTEIN 3-RELATED"/>
    <property type="match status" value="1"/>
</dbReference>
<evidence type="ECO:0000313" key="3">
    <source>
        <dbReference type="Proteomes" id="UP001159042"/>
    </source>
</evidence>
<dbReference type="InterPro" id="IPR036682">
    <property type="entry name" value="OS_D_A10/PebIII_sf"/>
</dbReference>
<dbReference type="InterPro" id="IPR005055">
    <property type="entry name" value="A10/PebIII"/>
</dbReference>